<keyword evidence="6" id="KW-0812">Transmembrane</keyword>
<dbReference type="SUPFAM" id="SSF48452">
    <property type="entry name" value="TPR-like"/>
    <property type="match status" value="1"/>
</dbReference>
<dbReference type="Proteomes" id="UP000199537">
    <property type="component" value="Unassembled WGS sequence"/>
</dbReference>
<keyword evidence="4 6" id="KW-0472">Membrane</keyword>
<name>A0A1I7NDM3_9BACT</name>
<comment type="similarity">
    <text evidence="2">Belongs to the SusD family.</text>
</comment>
<dbReference type="InterPro" id="IPR011990">
    <property type="entry name" value="TPR-like_helical_dom_sf"/>
</dbReference>
<evidence type="ECO:0000256" key="2">
    <source>
        <dbReference type="ARBA" id="ARBA00006275"/>
    </source>
</evidence>
<dbReference type="RefSeq" id="WP_092459340.1">
    <property type="nucleotide sequence ID" value="NZ_FPCJ01000001.1"/>
</dbReference>
<keyword evidence="3" id="KW-0732">Signal</keyword>
<comment type="subcellular location">
    <subcellularLocation>
        <location evidence="1">Cell outer membrane</location>
    </subcellularLocation>
</comment>
<evidence type="ECO:0000256" key="1">
    <source>
        <dbReference type="ARBA" id="ARBA00004442"/>
    </source>
</evidence>
<dbReference type="Pfam" id="PF07980">
    <property type="entry name" value="SusD_RagB"/>
    <property type="match status" value="1"/>
</dbReference>
<dbReference type="GO" id="GO:0009279">
    <property type="term" value="C:cell outer membrane"/>
    <property type="evidence" value="ECO:0007669"/>
    <property type="project" value="UniProtKB-SubCell"/>
</dbReference>
<feature type="domain" description="SusD-like N-terminal" evidence="8">
    <location>
        <begin position="27"/>
        <end position="235"/>
    </location>
</feature>
<reference evidence="10" key="1">
    <citation type="submission" date="2016-10" db="EMBL/GenBank/DDBJ databases">
        <authorList>
            <person name="Varghese N."/>
            <person name="Submissions S."/>
        </authorList>
    </citation>
    <scope>NUCLEOTIDE SEQUENCE [LARGE SCALE GENOMIC DNA]</scope>
    <source>
        <strain evidence="10">DSM 14807</strain>
    </source>
</reference>
<evidence type="ECO:0000313" key="10">
    <source>
        <dbReference type="Proteomes" id="UP000199537"/>
    </source>
</evidence>
<proteinExistence type="inferred from homology"/>
<gene>
    <name evidence="9" type="ORF">SAMN05660895_1437</name>
</gene>
<organism evidence="9 10">
    <name type="scientific">Thermoflavifilum thermophilum</name>
    <dbReference type="NCBI Taxonomy" id="1393122"/>
    <lineage>
        <taxon>Bacteria</taxon>
        <taxon>Pseudomonadati</taxon>
        <taxon>Bacteroidota</taxon>
        <taxon>Chitinophagia</taxon>
        <taxon>Chitinophagales</taxon>
        <taxon>Chitinophagaceae</taxon>
        <taxon>Thermoflavifilum</taxon>
    </lineage>
</organism>
<sequence length="615" mass="68346">MKRQYKFWISFSIVGTCLISLYSCKNFLDKPPIGAVSQQTLATPEGIQQLLIGAYSLLDGEGGNNSGWGSAASNWVYGDVCADNAYKGSTPSDQGDIVPLETWSADPSNSYPAQKWDAMYDGIQRANDVIRTIRIAKNLGTLDTTEVIAEARFLRGFYHFELYRVFKNIPYVDESITYTNNNFNAPNVDASGNYIDPLPNIEADFQFAMTNLPAVQSEPGRANKYAAEAFLAWCYMYELKYSQAKGLLDDIIQNGVNAKGQKYALQPVFANNFNPDPSAKNSTESVFAVQMSVNDNSGDAANITGNANGNYGDVLNFPYNAGPGACCGFDNPSEDLANAFKTDNNGLPLFQNNAYQQGNNVSDTLNPWTGFLDPRIDWTMGRPGIPYLDWGPQNPSWIRDVSNDWLFSPKKNVYAKSQKGTYSDVSTFWASTELTANNVNVIRYSQILLWEAECNAELGDLNQAQVYVDSVRARAANKAGWVYKNASFDAKSFTYSPQTTPADNYKISTYTSVYGPGYFASLGKNAALEAIRFEERLEFAMEGHRFFDLQRWDKESPGYMATVLNKYAQLTAVRVPYMTGAKFTQGKNEIFAIPQSQIDIENKTGTIYLKQNPGY</sequence>
<evidence type="ECO:0000256" key="4">
    <source>
        <dbReference type="ARBA" id="ARBA00023136"/>
    </source>
</evidence>
<dbReference type="STRING" id="1393122.SAMN05660895_1437"/>
<evidence type="ECO:0000259" key="8">
    <source>
        <dbReference type="Pfam" id="PF14322"/>
    </source>
</evidence>
<protein>
    <submittedName>
        <fullName evidence="9">Starch-binding associating with outer membrane</fullName>
    </submittedName>
</protein>
<feature type="domain" description="RagB/SusD" evidence="7">
    <location>
        <begin position="283"/>
        <end position="615"/>
    </location>
</feature>
<evidence type="ECO:0000259" key="7">
    <source>
        <dbReference type="Pfam" id="PF07980"/>
    </source>
</evidence>
<dbReference type="InterPro" id="IPR012944">
    <property type="entry name" value="SusD_RagB_dom"/>
</dbReference>
<dbReference type="OrthoDB" id="9792139at2"/>
<evidence type="ECO:0000313" key="9">
    <source>
        <dbReference type="EMBL" id="SFV32731.1"/>
    </source>
</evidence>
<dbReference type="PROSITE" id="PS51257">
    <property type="entry name" value="PROKAR_LIPOPROTEIN"/>
    <property type="match status" value="1"/>
</dbReference>
<dbReference type="Pfam" id="PF14322">
    <property type="entry name" value="SusD-like_3"/>
    <property type="match status" value="1"/>
</dbReference>
<dbReference type="Gene3D" id="1.25.40.390">
    <property type="match status" value="1"/>
</dbReference>
<evidence type="ECO:0000256" key="5">
    <source>
        <dbReference type="ARBA" id="ARBA00023237"/>
    </source>
</evidence>
<dbReference type="EMBL" id="FPCJ01000001">
    <property type="protein sequence ID" value="SFV32731.1"/>
    <property type="molecule type" value="Genomic_DNA"/>
</dbReference>
<dbReference type="InterPro" id="IPR033985">
    <property type="entry name" value="SusD-like_N"/>
</dbReference>
<accession>A0A1I7NDM3</accession>
<evidence type="ECO:0000256" key="3">
    <source>
        <dbReference type="ARBA" id="ARBA00022729"/>
    </source>
</evidence>
<keyword evidence="10" id="KW-1185">Reference proteome</keyword>
<dbReference type="AlphaFoldDB" id="A0A1I7NDM3"/>
<keyword evidence="6" id="KW-1133">Transmembrane helix</keyword>
<keyword evidence="5" id="KW-0998">Cell outer membrane</keyword>
<evidence type="ECO:0000256" key="6">
    <source>
        <dbReference type="SAM" id="Phobius"/>
    </source>
</evidence>
<feature type="transmembrane region" description="Helical" evidence="6">
    <location>
        <begin position="7"/>
        <end position="23"/>
    </location>
</feature>